<dbReference type="Gene3D" id="1.25.40.10">
    <property type="entry name" value="Tetratricopeptide repeat domain"/>
    <property type="match status" value="1"/>
</dbReference>
<evidence type="ECO:0000256" key="2">
    <source>
        <dbReference type="SAM" id="Phobius"/>
    </source>
</evidence>
<dbReference type="AlphaFoldDB" id="A0A4T0J541"/>
<feature type="transmembrane region" description="Helical" evidence="2">
    <location>
        <begin position="63"/>
        <end position="81"/>
    </location>
</feature>
<dbReference type="SUPFAM" id="SSF48452">
    <property type="entry name" value="TPR-like"/>
    <property type="match status" value="1"/>
</dbReference>
<reference evidence="3 4" key="1">
    <citation type="submission" date="2019-03" db="EMBL/GenBank/DDBJ databases">
        <title>Sequencing 23 genomes of Wallemia ichthyophaga.</title>
        <authorList>
            <person name="Gostincar C."/>
        </authorList>
    </citation>
    <scope>NUCLEOTIDE SEQUENCE [LARGE SCALE GENOMIC DNA]</scope>
    <source>
        <strain evidence="3 4">EXF-6200</strain>
    </source>
</reference>
<comment type="caution">
    <text evidence="3">The sequence shown here is derived from an EMBL/GenBank/DDBJ whole genome shotgun (WGS) entry which is preliminary data.</text>
</comment>
<feature type="region of interest" description="Disordered" evidence="1">
    <location>
        <begin position="246"/>
        <end position="266"/>
    </location>
</feature>
<dbReference type="Proteomes" id="UP000310689">
    <property type="component" value="Unassembled WGS sequence"/>
</dbReference>
<dbReference type="EMBL" id="SPOI01000090">
    <property type="protein sequence ID" value="TIB37856.1"/>
    <property type="molecule type" value="Genomic_DNA"/>
</dbReference>
<sequence>MTMMGSLRVSRGVSMCMLKAGANAPATASKHCYSGRNIYNNKMGAHRHYTQTQQPPKGIRQGTLFAILACTGLGVTIYSLLEYYSAFNQWPPSLRADLRLAVKAQRGRDYNRAEEHWRRVIDRAEQLPESEFESESGLGVSKPLVVTGLHISLAHMLEVVGRSEGGGSGKAGERISDAHRLLSTALSYLLRQQHKEDAPPAETHRAIALAVKLGDMAYTMRSTSAQHYYEWALDEMFRVSRVEKARKENESERDGEKALEKQPDNTHAHSLMTHQLDLPKWVAVSDLGGCLERLAAIYGESGHAEMAIPLYMQAITLLLPPPTFRLHQPSTSDTCRAALLMTNLASVLTAHPSSKNLDNALKWADKAVDLVTHADSAHSDKICNHTLAVGLFNVGVLNEMLNHPSTALDNYNRASEHSDKYGLVAAKLQSKEASRRVRSDLRN</sequence>
<dbReference type="PANTHER" id="PTHR28142">
    <property type="entry name" value="MITOCHONDRIAL INNER MEMBRANE I-AAA PROTEASE SUPERCOMPLEX SUBUNIT MGR3-RELATED"/>
    <property type="match status" value="1"/>
</dbReference>
<evidence type="ECO:0000313" key="3">
    <source>
        <dbReference type="EMBL" id="TIB37856.1"/>
    </source>
</evidence>
<evidence type="ECO:0000313" key="4">
    <source>
        <dbReference type="Proteomes" id="UP000310689"/>
    </source>
</evidence>
<keyword evidence="2" id="KW-0812">Transmembrane</keyword>
<accession>A0A4T0J541</accession>
<dbReference type="PANTHER" id="PTHR28142:SF1">
    <property type="entry name" value="MITOCHONDRIAL INNER MEMBRANE I-AAA PROTEASE SUPERCOMPLEX SUBUNIT MGR3-RELATED"/>
    <property type="match status" value="1"/>
</dbReference>
<gene>
    <name evidence="3" type="ORF">E3P86_02039</name>
</gene>
<keyword evidence="2" id="KW-0472">Membrane</keyword>
<evidence type="ECO:0000256" key="1">
    <source>
        <dbReference type="SAM" id="MobiDB-lite"/>
    </source>
</evidence>
<organism evidence="3 4">
    <name type="scientific">Wallemia ichthyophaga</name>
    <dbReference type="NCBI Taxonomy" id="245174"/>
    <lineage>
        <taxon>Eukaryota</taxon>
        <taxon>Fungi</taxon>
        <taxon>Dikarya</taxon>
        <taxon>Basidiomycota</taxon>
        <taxon>Wallemiomycotina</taxon>
        <taxon>Wallemiomycetes</taxon>
        <taxon>Wallemiales</taxon>
        <taxon>Wallemiaceae</taxon>
        <taxon>Wallemia</taxon>
    </lineage>
</organism>
<protein>
    <recommendedName>
        <fullName evidence="5">TPR repeat-containing protein P27G11.02</fullName>
    </recommendedName>
</protein>
<dbReference type="InterPro" id="IPR011990">
    <property type="entry name" value="TPR-like_helical_dom_sf"/>
</dbReference>
<keyword evidence="2" id="KW-1133">Transmembrane helix</keyword>
<proteinExistence type="predicted"/>
<dbReference type="InterPro" id="IPR040201">
    <property type="entry name" value="Mrg3-like"/>
</dbReference>
<name>A0A4T0J541_WALIC</name>
<evidence type="ECO:0008006" key="5">
    <source>
        <dbReference type="Google" id="ProtNLM"/>
    </source>
</evidence>